<sequence>MFAYCIYSNFSQSSMEHFNKEFVCIRERDMQFQALMHRDASRPRPNVIQNEIFGLCTIQWLIRKIDAGEPFDESSRDIYNNSLRIVKYLQSRMVDQTLAVKQLGRQLEYPQDANYSWMQPVVRKKLTKLGIECAVDLFRAVSPFGRRPKVPVAEPKPVVNKEELKAVQTRLREEMNGYTHILYRDWRCRMFPYIGRTFTNPWEAAYAWAEATFIGSRNAVQLKLERCRKGLVTISGPDRFRNCVEAMPDDMTLVQFAMADNKQIYLIKLHADREPIIMPIAHYSQASELMDKFTYLLEEDERIAKFPGDMSPTTFWERRKGVDARLASFVGEVEKNFLGVSAHLLRPSDRLGPASDNIAKKIEWMSKGGLRIGESKDLVYLSQYMDSSSWQKLVLRFCEMRTTDPKFSDFLPTLHSASLEALKKDKADRAASDASSKKYTYLVVCPQLSQFCWERLPIFEDFPYIGRQVSIHSIFSQLEALRNQEKQIPLQIDVQNAYYVLDPENNLGETKRRMLDYINKFKWEGKIGGAPDSTEITTALEECDAFFYFGHGSGSTVMPRSVIKQAKCNAISLLMGCGSVRTIPQAHGFDGKSALLDYAMAKCPLIVGCLWTVTDGEIDRFLMRMVDDCFEQTRNVTGVDKLRQLAEAMHEARSKAKLKYLTGAAVVMYGLPVVSKTVPVVVEEKENIPTIQSPEKTPSEEPIIPKSPKLAARVLSSQRQQPETLKTPSAKTPPRVARTPRATTRSAKKPPVPIFDEEHDPPARSLRSRTSAKTPAKN</sequence>
<protein>
    <recommendedName>
        <fullName evidence="2">separase</fullName>
        <ecNumber evidence="2">3.4.22.49</ecNumber>
    </recommendedName>
</protein>
<evidence type="ECO:0000256" key="1">
    <source>
        <dbReference type="ARBA" id="ARBA00000451"/>
    </source>
</evidence>
<dbReference type="GO" id="GO:0051307">
    <property type="term" value="P:meiotic chromosome separation"/>
    <property type="evidence" value="ECO:0007669"/>
    <property type="project" value="TreeGrafter"/>
</dbReference>
<dbReference type="PROSITE" id="PS51700">
    <property type="entry name" value="SEPARIN"/>
    <property type="match status" value="1"/>
</dbReference>
<evidence type="ECO:0000313" key="7">
    <source>
        <dbReference type="EnsemblMetazoa" id="CJA09227a.1"/>
    </source>
</evidence>
<dbReference type="Pfam" id="PF03568">
    <property type="entry name" value="Separin_C"/>
    <property type="match status" value="1"/>
</dbReference>
<dbReference type="GO" id="GO:0005634">
    <property type="term" value="C:nucleus"/>
    <property type="evidence" value="ECO:0007669"/>
    <property type="project" value="InterPro"/>
</dbReference>
<evidence type="ECO:0000256" key="2">
    <source>
        <dbReference type="ARBA" id="ARBA00012489"/>
    </source>
</evidence>
<dbReference type="Proteomes" id="UP000005237">
    <property type="component" value="Unassembled WGS sequence"/>
</dbReference>
<organism evidence="7 8">
    <name type="scientific">Caenorhabditis japonica</name>
    <dbReference type="NCBI Taxonomy" id="281687"/>
    <lineage>
        <taxon>Eukaryota</taxon>
        <taxon>Metazoa</taxon>
        <taxon>Ecdysozoa</taxon>
        <taxon>Nematoda</taxon>
        <taxon>Chromadorea</taxon>
        <taxon>Rhabditida</taxon>
        <taxon>Rhabditina</taxon>
        <taxon>Rhabditomorpha</taxon>
        <taxon>Rhabditoidea</taxon>
        <taxon>Rhabditidae</taxon>
        <taxon>Peloderinae</taxon>
        <taxon>Caenorhabditis</taxon>
    </lineage>
</organism>
<dbReference type="GO" id="GO:0005813">
    <property type="term" value="C:centrosome"/>
    <property type="evidence" value="ECO:0007669"/>
    <property type="project" value="TreeGrafter"/>
</dbReference>
<dbReference type="GO" id="GO:0004197">
    <property type="term" value="F:cysteine-type endopeptidase activity"/>
    <property type="evidence" value="ECO:0007669"/>
    <property type="project" value="InterPro"/>
</dbReference>
<keyword evidence="8" id="KW-1185">Reference proteome</keyword>
<evidence type="ECO:0000256" key="3">
    <source>
        <dbReference type="ARBA" id="ARBA00022801"/>
    </source>
</evidence>
<name>A0A8R1DQB2_CAEJA</name>
<feature type="region of interest" description="Disordered" evidence="5">
    <location>
        <begin position="709"/>
        <end position="778"/>
    </location>
</feature>
<dbReference type="InterPro" id="IPR005314">
    <property type="entry name" value="Peptidase_C50"/>
</dbReference>
<dbReference type="PANTHER" id="PTHR12792:SF0">
    <property type="entry name" value="SEPARIN"/>
    <property type="match status" value="1"/>
</dbReference>
<proteinExistence type="predicted"/>
<keyword evidence="4" id="KW-0159">Chromosome partition</keyword>
<evidence type="ECO:0000256" key="4">
    <source>
        <dbReference type="ARBA" id="ARBA00022829"/>
    </source>
</evidence>
<evidence type="ECO:0000313" key="8">
    <source>
        <dbReference type="Proteomes" id="UP000005237"/>
    </source>
</evidence>
<keyword evidence="3" id="KW-0378">Hydrolase</keyword>
<evidence type="ECO:0000259" key="6">
    <source>
        <dbReference type="PROSITE" id="PS51700"/>
    </source>
</evidence>
<dbReference type="InterPro" id="IPR030397">
    <property type="entry name" value="SEPARIN_core_dom"/>
</dbReference>
<dbReference type="PANTHER" id="PTHR12792">
    <property type="entry name" value="EXTRA SPINDLE POLES 1-RELATED"/>
    <property type="match status" value="1"/>
</dbReference>
<reference evidence="8" key="1">
    <citation type="submission" date="2010-08" db="EMBL/GenBank/DDBJ databases">
        <authorList>
            <consortium name="Caenorhabditis japonica Sequencing Consortium"/>
            <person name="Wilson R.K."/>
        </authorList>
    </citation>
    <scope>NUCLEOTIDE SEQUENCE [LARGE SCALE GENOMIC DNA]</scope>
    <source>
        <strain evidence="8">DF5081</strain>
    </source>
</reference>
<dbReference type="GO" id="GO:0005737">
    <property type="term" value="C:cytoplasm"/>
    <property type="evidence" value="ECO:0007669"/>
    <property type="project" value="TreeGrafter"/>
</dbReference>
<accession>A0A8R1DQB2</accession>
<dbReference type="AlphaFoldDB" id="A0A8R1DQB2"/>
<feature type="compositionally biased region" description="Polar residues" evidence="5">
    <location>
        <begin position="768"/>
        <end position="778"/>
    </location>
</feature>
<dbReference type="EnsemblMetazoa" id="CJA09227a.1">
    <property type="protein sequence ID" value="CJA09227a.1"/>
    <property type="gene ID" value="WBGene00128432"/>
</dbReference>
<feature type="domain" description="Peptidase C50" evidence="6">
    <location>
        <begin position="494"/>
        <end position="588"/>
    </location>
</feature>
<evidence type="ECO:0000256" key="5">
    <source>
        <dbReference type="SAM" id="MobiDB-lite"/>
    </source>
</evidence>
<feature type="compositionally biased region" description="Low complexity" evidence="5">
    <location>
        <begin position="730"/>
        <end position="745"/>
    </location>
</feature>
<comment type="catalytic activity">
    <reaction evidence="1">
        <text>All bonds known to be hydrolyzed by this endopeptidase have arginine in P1 and an acidic residue in P4. P6 is often occupied by an acidic residue or by a hydroxy-amino-acid residue, the phosphorylation of which enhances cleavage.</text>
        <dbReference type="EC" id="3.4.22.49"/>
    </reaction>
</comment>
<dbReference type="GO" id="GO:0072686">
    <property type="term" value="C:mitotic spindle"/>
    <property type="evidence" value="ECO:0007669"/>
    <property type="project" value="TreeGrafter"/>
</dbReference>
<dbReference type="GO" id="GO:0006508">
    <property type="term" value="P:proteolysis"/>
    <property type="evidence" value="ECO:0007669"/>
    <property type="project" value="InterPro"/>
</dbReference>
<reference evidence="7" key="2">
    <citation type="submission" date="2022-06" db="UniProtKB">
        <authorList>
            <consortium name="EnsemblMetazoa"/>
        </authorList>
    </citation>
    <scope>IDENTIFICATION</scope>
    <source>
        <strain evidence="7">DF5081</strain>
    </source>
</reference>
<dbReference type="EC" id="3.4.22.49" evidence="2"/>
<feature type="compositionally biased region" description="Polar residues" evidence="5">
    <location>
        <begin position="715"/>
        <end position="729"/>
    </location>
</feature>